<evidence type="ECO:0000256" key="6">
    <source>
        <dbReference type="ARBA" id="ARBA00023136"/>
    </source>
</evidence>
<proteinExistence type="inferred from homology"/>
<keyword evidence="6 7" id="KW-0472">Membrane</keyword>
<dbReference type="RefSeq" id="WP_088149767.1">
    <property type="nucleotide sequence ID" value="NZ_NHON01000005.1"/>
</dbReference>
<dbReference type="SMART" id="SM00014">
    <property type="entry name" value="acidPPc"/>
    <property type="match status" value="1"/>
</dbReference>
<keyword evidence="3" id="KW-1003">Cell membrane</keyword>
<dbReference type="Pfam" id="PF09335">
    <property type="entry name" value="VTT_dom"/>
    <property type="match status" value="1"/>
</dbReference>
<dbReference type="InterPro" id="IPR025902">
    <property type="entry name" value="LssY-like-C_dom"/>
</dbReference>
<keyword evidence="10" id="KW-1185">Reference proteome</keyword>
<evidence type="ECO:0000256" key="4">
    <source>
        <dbReference type="ARBA" id="ARBA00022692"/>
    </source>
</evidence>
<dbReference type="Proteomes" id="UP000196655">
    <property type="component" value="Unassembled WGS sequence"/>
</dbReference>
<dbReference type="InterPro" id="IPR036938">
    <property type="entry name" value="PAP2/HPO_sf"/>
</dbReference>
<evidence type="ECO:0000256" key="1">
    <source>
        <dbReference type="ARBA" id="ARBA00004651"/>
    </source>
</evidence>
<dbReference type="CDD" id="cd03392">
    <property type="entry name" value="PAP2_like_2"/>
    <property type="match status" value="1"/>
</dbReference>
<feature type="transmembrane region" description="Helical" evidence="7">
    <location>
        <begin position="152"/>
        <end position="172"/>
    </location>
</feature>
<dbReference type="PANTHER" id="PTHR30353:SF15">
    <property type="entry name" value="INNER MEMBRANE PROTEIN YABI"/>
    <property type="match status" value="1"/>
</dbReference>
<keyword evidence="4 7" id="KW-0812">Transmembrane</keyword>
<evidence type="ECO:0000256" key="3">
    <source>
        <dbReference type="ARBA" id="ARBA00022475"/>
    </source>
</evidence>
<dbReference type="STRING" id="1122125.GCA_000423185_05680"/>
<comment type="similarity">
    <text evidence="2">Belongs to the DedA family.</text>
</comment>
<feature type="transmembrane region" description="Helical" evidence="7">
    <location>
        <begin position="452"/>
        <end position="473"/>
    </location>
</feature>
<feature type="transmembrane region" description="Helical" evidence="7">
    <location>
        <begin position="59"/>
        <end position="78"/>
    </location>
</feature>
<comment type="subcellular location">
    <subcellularLocation>
        <location evidence="1">Cell membrane</location>
        <topology evidence="1">Multi-pass membrane protein</topology>
    </subcellularLocation>
</comment>
<protein>
    <recommendedName>
        <fullName evidence="8">Phosphatidic acid phosphatase type 2/haloperoxidase domain-containing protein</fullName>
    </recommendedName>
</protein>
<dbReference type="Gene3D" id="1.20.144.10">
    <property type="entry name" value="Phosphatidic acid phosphatase type 2/haloperoxidase"/>
    <property type="match status" value="1"/>
</dbReference>
<sequence length="657" mass="69229">MTDIAQAVIGFIGQHPHWAGLLIFLIALTESVAVIGLFIPGSPILIGVGAVVGLGHLPLWPMLVWATAGAIIGDGVSYEMGRRWRGTILGAWPMSRYPALVARGEAFFRRHGGKSIALGRFLPMLRPMIPMVAGALGLRPGLFYTVNIASAIVWAPAHILGGAVLGASLGALGAVSGRLVAMLAVLALTLWLLVVVTRWLWRRLLPLLGRAQHAVHRWAAARGSHPARLLARLVDPEEPDLRVMATLGALVLLLVAGFVNLLSLVAAHGGLARADGAISAFVQGLRTPWGDAALTVVTMLGDGHTITALTVASIGWLLMHRAWHRAGGVAIAIAVTAAFVPLVKGRLQILRPTTDLYSGADAFSFPSGHAAFSAVLYGILGWLVARGLPGRWQLVPLSVAAALIGLVCASRVYLAAHWPSDVAAGLIFGLGMTVAFAMAFRSANPERIAPRGFAATLLLVLAVAGGAHVATGFQAASAMYVVRDRTVTIPAAEWRAEGWRRLPQQRIDLEGDAEQPFRLQWAGPPEALAEALAPSAWIAPPGWSVATAARYLDDTADARTLPVPPVLQDGRMPVLTLIRPTADGTGREVLRLWRSGFALENGVPILLGAPGIEAIHHPLGLVSAIDAEDEGPLPELPELARLPNAASPVPSLVLAQP</sequence>
<keyword evidence="5 7" id="KW-1133">Transmembrane helix</keyword>
<feature type="transmembrane region" description="Helical" evidence="7">
    <location>
        <begin position="363"/>
        <end position="385"/>
    </location>
</feature>
<dbReference type="InterPro" id="IPR032816">
    <property type="entry name" value="VTT_dom"/>
</dbReference>
<feature type="transmembrane region" description="Helical" evidence="7">
    <location>
        <begin position="397"/>
        <end position="416"/>
    </location>
</feature>
<comment type="caution">
    <text evidence="9">The sequence shown here is derived from an EMBL/GenBank/DDBJ whole genome shotgun (WGS) entry which is preliminary data.</text>
</comment>
<dbReference type="Pfam" id="PF01569">
    <property type="entry name" value="PAP2"/>
    <property type="match status" value="1"/>
</dbReference>
<dbReference type="OrthoDB" id="9801622at2"/>
<accession>A0A211ZTD3</accession>
<dbReference type="AlphaFoldDB" id="A0A211ZTD3"/>
<dbReference type="InterPro" id="IPR032818">
    <property type="entry name" value="DedA-like"/>
</dbReference>
<evidence type="ECO:0000313" key="9">
    <source>
        <dbReference type="EMBL" id="OWJ68347.1"/>
    </source>
</evidence>
<dbReference type="PANTHER" id="PTHR30353">
    <property type="entry name" value="INNER MEMBRANE PROTEIN DEDA-RELATED"/>
    <property type="match status" value="1"/>
</dbReference>
<feature type="transmembrane region" description="Helical" evidence="7">
    <location>
        <begin position="179"/>
        <end position="201"/>
    </location>
</feature>
<gene>
    <name evidence="9" type="ORF">BWR60_04240</name>
</gene>
<evidence type="ECO:0000256" key="2">
    <source>
        <dbReference type="ARBA" id="ARBA00010792"/>
    </source>
</evidence>
<name>A0A211ZTD3_9PROT</name>
<feature type="transmembrane region" description="Helical" evidence="7">
    <location>
        <begin position="326"/>
        <end position="343"/>
    </location>
</feature>
<evidence type="ECO:0000259" key="8">
    <source>
        <dbReference type="SMART" id="SM00014"/>
    </source>
</evidence>
<feature type="domain" description="Phosphatidic acid phosphatase type 2/haloperoxidase" evidence="8">
    <location>
        <begin position="326"/>
        <end position="437"/>
    </location>
</feature>
<dbReference type="EMBL" id="NHON01000005">
    <property type="protein sequence ID" value="OWJ68347.1"/>
    <property type="molecule type" value="Genomic_DNA"/>
</dbReference>
<feature type="transmembrane region" description="Helical" evidence="7">
    <location>
        <begin position="422"/>
        <end position="440"/>
    </location>
</feature>
<feature type="transmembrane region" description="Helical" evidence="7">
    <location>
        <begin position="243"/>
        <end position="265"/>
    </location>
</feature>
<dbReference type="InterPro" id="IPR000326">
    <property type="entry name" value="PAP2/HPO"/>
</dbReference>
<organism evidence="9 10">
    <name type="scientific">Inquilinus limosus</name>
    <dbReference type="NCBI Taxonomy" id="171674"/>
    <lineage>
        <taxon>Bacteria</taxon>
        <taxon>Pseudomonadati</taxon>
        <taxon>Pseudomonadota</taxon>
        <taxon>Alphaproteobacteria</taxon>
        <taxon>Rhodospirillales</taxon>
        <taxon>Rhodospirillaceae</taxon>
        <taxon>Inquilinus</taxon>
    </lineage>
</organism>
<dbReference type="Pfam" id="PF14067">
    <property type="entry name" value="LssY_C"/>
    <property type="match status" value="1"/>
</dbReference>
<reference evidence="10" key="1">
    <citation type="submission" date="2017-05" db="EMBL/GenBank/DDBJ databases">
        <authorList>
            <person name="Macchi M."/>
            <person name="Festa S."/>
            <person name="Coppotelli B.M."/>
            <person name="Morelli I.S."/>
        </authorList>
    </citation>
    <scope>NUCLEOTIDE SEQUENCE [LARGE SCALE GENOMIC DNA]</scope>
    <source>
        <strain evidence="10">I</strain>
    </source>
</reference>
<dbReference type="GO" id="GO:0005886">
    <property type="term" value="C:plasma membrane"/>
    <property type="evidence" value="ECO:0007669"/>
    <property type="project" value="UniProtKB-SubCell"/>
</dbReference>
<evidence type="ECO:0000313" key="10">
    <source>
        <dbReference type="Proteomes" id="UP000196655"/>
    </source>
</evidence>
<dbReference type="SUPFAM" id="SSF48317">
    <property type="entry name" value="Acid phosphatase/Vanadium-dependent haloperoxidase"/>
    <property type="match status" value="1"/>
</dbReference>
<evidence type="ECO:0000256" key="5">
    <source>
        <dbReference type="ARBA" id="ARBA00022989"/>
    </source>
</evidence>
<evidence type="ECO:0000256" key="7">
    <source>
        <dbReference type="SAM" id="Phobius"/>
    </source>
</evidence>